<dbReference type="AlphaFoldDB" id="A0A1E7FD71"/>
<feature type="signal peptide" evidence="1">
    <location>
        <begin position="1"/>
        <end position="15"/>
    </location>
</feature>
<dbReference type="OrthoDB" id="47703at2759"/>
<evidence type="ECO:0000313" key="2">
    <source>
        <dbReference type="EMBL" id="OEU16118.1"/>
    </source>
</evidence>
<evidence type="ECO:0000313" key="3">
    <source>
        <dbReference type="Proteomes" id="UP000095751"/>
    </source>
</evidence>
<feature type="chain" id="PRO_5012701080" evidence="1">
    <location>
        <begin position="16"/>
        <end position="391"/>
    </location>
</feature>
<proteinExistence type="predicted"/>
<name>A0A1E7FD71_9STRA</name>
<organism evidence="2 3">
    <name type="scientific">Fragilariopsis cylindrus CCMP1102</name>
    <dbReference type="NCBI Taxonomy" id="635003"/>
    <lineage>
        <taxon>Eukaryota</taxon>
        <taxon>Sar</taxon>
        <taxon>Stramenopiles</taxon>
        <taxon>Ochrophyta</taxon>
        <taxon>Bacillariophyta</taxon>
        <taxon>Bacillariophyceae</taxon>
        <taxon>Bacillariophycidae</taxon>
        <taxon>Bacillariales</taxon>
        <taxon>Bacillariaceae</taxon>
        <taxon>Fragilariopsis</taxon>
    </lineage>
</organism>
<reference evidence="2 3" key="1">
    <citation type="submission" date="2016-09" db="EMBL/GenBank/DDBJ databases">
        <title>Extensive genetic diversity and differential bi-allelic expression allows diatom success in the polar Southern Ocean.</title>
        <authorList>
            <consortium name="DOE Joint Genome Institute"/>
            <person name="Mock T."/>
            <person name="Otillar R.P."/>
            <person name="Strauss J."/>
            <person name="Dupont C."/>
            <person name="Frickenhaus S."/>
            <person name="Maumus F."/>
            <person name="Mcmullan M."/>
            <person name="Sanges R."/>
            <person name="Schmutz J."/>
            <person name="Toseland A."/>
            <person name="Valas R."/>
            <person name="Veluchamy A."/>
            <person name="Ward B.J."/>
            <person name="Allen A."/>
            <person name="Barry K."/>
            <person name="Falciatore A."/>
            <person name="Ferrante M."/>
            <person name="Fortunato A.E."/>
            <person name="Gloeckner G."/>
            <person name="Gruber A."/>
            <person name="Hipkin R."/>
            <person name="Janech M."/>
            <person name="Kroth P."/>
            <person name="Leese F."/>
            <person name="Lindquist E."/>
            <person name="Lyon B.R."/>
            <person name="Martin J."/>
            <person name="Mayer C."/>
            <person name="Parker M."/>
            <person name="Quesneville H."/>
            <person name="Raymond J."/>
            <person name="Uhlig C."/>
            <person name="Valentin K.U."/>
            <person name="Worden A.Z."/>
            <person name="Armbrust E.V."/>
            <person name="Bowler C."/>
            <person name="Green B."/>
            <person name="Moulton V."/>
            <person name="Van Oosterhout C."/>
            <person name="Grigoriev I."/>
        </authorList>
    </citation>
    <scope>NUCLEOTIDE SEQUENCE [LARGE SCALE GENOMIC DNA]</scope>
    <source>
        <strain evidence="2 3">CCMP1102</strain>
    </source>
</reference>
<evidence type="ECO:0000256" key="1">
    <source>
        <dbReference type="SAM" id="SignalP"/>
    </source>
</evidence>
<keyword evidence="3" id="KW-1185">Reference proteome</keyword>
<dbReference type="KEGG" id="fcy:FRACYDRAFT_238704"/>
<gene>
    <name evidence="2" type="ORF">FRACYDRAFT_238704</name>
</gene>
<dbReference type="EMBL" id="KV784358">
    <property type="protein sequence ID" value="OEU16118.1"/>
    <property type="molecule type" value="Genomic_DNA"/>
</dbReference>
<protein>
    <submittedName>
        <fullName evidence="2">Uncharacterized protein</fullName>
    </submittedName>
</protein>
<dbReference type="Proteomes" id="UP000095751">
    <property type="component" value="Unassembled WGS sequence"/>
</dbReference>
<sequence>MRCILLFLLWHLTLALHVTLFSPYMYVPYYDVFIKDYFDWHRKQTRSLNECNYRTYKFIVLRCSNNERKCGGVADRLKALPFFIAAAAKSNRIFMIRWERPTKLEEFLIPNEINWAMPDWMYEKTNSFHTDTIFMPTAKLFVSGLKKYESMTVLEGLVQDFYGGSKFYEKLDCEMDKNKVFDHEVAKKLNDMHGWSSYEFIFRDLFNTLFLPSPPVAKLIKGKMESTNLISGEYTTTQYRAFYAIENKKHTRTDLDLISKTKNAINCASKNFPGAPVYFASDSHTAVTYARKYGEAFNHTVVTLDDEKEALHLDKKDQWKSGNVSDFYPTFIDLLIMAEAKCMAYGVGGFGRFASILQIDPKCVLRHDSERKKQVTICKWYDRGDIVGGEW</sequence>
<dbReference type="InParanoid" id="A0A1E7FD71"/>
<accession>A0A1E7FD71</accession>
<keyword evidence="1" id="KW-0732">Signal</keyword>